<name>A0AAV4MTU6_CAEEX</name>
<proteinExistence type="predicted"/>
<evidence type="ECO:0000313" key="1">
    <source>
        <dbReference type="EMBL" id="GIX75411.1"/>
    </source>
</evidence>
<dbReference type="EMBL" id="BPLR01002584">
    <property type="protein sequence ID" value="GIX75411.1"/>
    <property type="molecule type" value="Genomic_DNA"/>
</dbReference>
<sequence length="95" mass="10576">MAEPSRAPRHRPPHFLRPPRINKKGCEVLVGKTNLRLQVLSPLSFHSFASCIVVGEDWGAPFLGAYGSLGCVLMGCKLLVSSSRVFLLCLFFLFW</sequence>
<dbReference type="AlphaFoldDB" id="A0AAV4MTU6"/>
<dbReference type="Proteomes" id="UP001054945">
    <property type="component" value="Unassembled WGS sequence"/>
</dbReference>
<keyword evidence="2" id="KW-1185">Reference proteome</keyword>
<organism evidence="1 2">
    <name type="scientific">Caerostris extrusa</name>
    <name type="common">Bark spider</name>
    <name type="synonym">Caerostris bankana</name>
    <dbReference type="NCBI Taxonomy" id="172846"/>
    <lineage>
        <taxon>Eukaryota</taxon>
        <taxon>Metazoa</taxon>
        <taxon>Ecdysozoa</taxon>
        <taxon>Arthropoda</taxon>
        <taxon>Chelicerata</taxon>
        <taxon>Arachnida</taxon>
        <taxon>Araneae</taxon>
        <taxon>Araneomorphae</taxon>
        <taxon>Entelegynae</taxon>
        <taxon>Araneoidea</taxon>
        <taxon>Araneidae</taxon>
        <taxon>Caerostris</taxon>
    </lineage>
</organism>
<reference evidence="1 2" key="1">
    <citation type="submission" date="2021-06" db="EMBL/GenBank/DDBJ databases">
        <title>Caerostris extrusa draft genome.</title>
        <authorList>
            <person name="Kono N."/>
            <person name="Arakawa K."/>
        </authorList>
    </citation>
    <scope>NUCLEOTIDE SEQUENCE [LARGE SCALE GENOMIC DNA]</scope>
</reference>
<gene>
    <name evidence="1" type="ORF">CEXT_612141</name>
</gene>
<evidence type="ECO:0000313" key="2">
    <source>
        <dbReference type="Proteomes" id="UP001054945"/>
    </source>
</evidence>
<accession>A0AAV4MTU6</accession>
<protein>
    <submittedName>
        <fullName evidence="1">Uncharacterized protein</fullName>
    </submittedName>
</protein>
<comment type="caution">
    <text evidence="1">The sequence shown here is derived from an EMBL/GenBank/DDBJ whole genome shotgun (WGS) entry which is preliminary data.</text>
</comment>